<dbReference type="PROSITE" id="PS01039">
    <property type="entry name" value="SBP_BACTERIAL_3"/>
    <property type="match status" value="1"/>
</dbReference>
<proteinExistence type="inferred from homology"/>
<dbReference type="Proteomes" id="UP000188912">
    <property type="component" value="Chromosome"/>
</dbReference>
<protein>
    <submittedName>
        <fullName evidence="6">Bacterial extracellular solute-binding protein,family 3</fullName>
    </submittedName>
</protein>
<dbReference type="STRING" id="1902579.BHV28_15700"/>
<gene>
    <name evidence="6" type="ORF">BHV28_15700</name>
</gene>
<evidence type="ECO:0000259" key="5">
    <source>
        <dbReference type="SMART" id="SM00062"/>
    </source>
</evidence>
<accession>A0A1U9JWM2</accession>
<dbReference type="Pfam" id="PF00497">
    <property type="entry name" value="SBP_bac_3"/>
    <property type="match status" value="1"/>
</dbReference>
<keyword evidence="7" id="KW-1185">Reference proteome</keyword>
<dbReference type="PANTHER" id="PTHR35936">
    <property type="entry name" value="MEMBRANE-BOUND LYTIC MUREIN TRANSGLYCOSYLASE F"/>
    <property type="match status" value="1"/>
</dbReference>
<evidence type="ECO:0000313" key="7">
    <source>
        <dbReference type="Proteomes" id="UP000188912"/>
    </source>
</evidence>
<dbReference type="EMBL" id="CP017315">
    <property type="protein sequence ID" value="AQS42250.1"/>
    <property type="molecule type" value="Genomic_DNA"/>
</dbReference>
<dbReference type="SMART" id="SM00062">
    <property type="entry name" value="PBPb"/>
    <property type="match status" value="1"/>
</dbReference>
<dbReference type="InterPro" id="IPR018313">
    <property type="entry name" value="SBP_3_CS"/>
</dbReference>
<dbReference type="InterPro" id="IPR001638">
    <property type="entry name" value="Solute-binding_3/MltF_N"/>
</dbReference>
<reference evidence="6 7" key="2">
    <citation type="journal article" date="2016" name="Sci. Rep.">
        <title>The genome of Rhizobiales bacteria in predatory ants reveals urease gene functions but no genes for nitrogen fixation.</title>
        <authorList>
            <person name="Neuvonen M.M."/>
            <person name="Tamarit D."/>
            <person name="Naslund K."/>
            <person name="Liebig J."/>
            <person name="Feldhaar H."/>
            <person name="Moran N.A."/>
            <person name="Guy L."/>
            <person name="Andersson S.G."/>
        </authorList>
    </citation>
    <scope>NUCLEOTIDE SEQUENCE [LARGE SCALE GENOMIC DNA]</scope>
    <source>
        <strain evidence="6 7">Hsal</strain>
    </source>
</reference>
<keyword evidence="3" id="KW-0732">Signal</keyword>
<evidence type="ECO:0000256" key="2">
    <source>
        <dbReference type="ARBA" id="ARBA00010333"/>
    </source>
</evidence>
<dbReference type="Gene3D" id="3.40.190.10">
    <property type="entry name" value="Periplasmic binding protein-like II"/>
    <property type="match status" value="2"/>
</dbReference>
<sequence>MAWEEAGRTWKAVMAGIVAAVTVFGVRPALAEEFRFATEGAYPPFNYVDSNRQPQGFDVDIARALCQKMQVKCVIAVQDWDGLIPGLIAAKYDAVIASMQSTPDRAKSVDFTSRYYSSELALAVKKSSTLGDIAPETLKGLRIGAQSGTAMAAYAEDHYMPAGVNIWFYPTAEEANMDMLIGRLDGMVQEKFPLLDWLQKDGRDCCRLLGYAQGTREPISIAIRKNSAALKARLDQAIEDIRADGTYQKISAQYFGADIY</sequence>
<feature type="domain" description="Solute-binding protein family 3/N-terminal" evidence="5">
    <location>
        <begin position="33"/>
        <end position="258"/>
    </location>
</feature>
<dbReference type="GO" id="GO:0030313">
    <property type="term" value="C:cell envelope"/>
    <property type="evidence" value="ECO:0007669"/>
    <property type="project" value="UniProtKB-SubCell"/>
</dbReference>
<dbReference type="SUPFAM" id="SSF53850">
    <property type="entry name" value="Periplasmic binding protein-like II"/>
    <property type="match status" value="1"/>
</dbReference>
<dbReference type="AlphaFoldDB" id="A0A1U9JWM2"/>
<name>A0A1U9JWM2_9HYPH</name>
<dbReference type="KEGG" id="thd:BHV28_15700"/>
<comment type="subcellular location">
    <subcellularLocation>
        <location evidence="1">Cell envelope</location>
    </subcellularLocation>
</comment>
<reference evidence="6 7" key="1">
    <citation type="journal article" date="2010" name="Science">
        <title>Genomic comparison of the ants Camponotus floridanus and Harpegnathos saltator.</title>
        <authorList>
            <person name="Bonasio R."/>
            <person name="Zhang G."/>
            <person name="Ye C."/>
            <person name="Mutti N.S."/>
            <person name="Fang X."/>
            <person name="Qin N."/>
            <person name="Donahue G."/>
            <person name="Yang P."/>
            <person name="Li Q."/>
            <person name="Li C."/>
            <person name="Zhang P."/>
            <person name="Huang Z."/>
            <person name="Berger S.L."/>
            <person name="Reinberg D."/>
            <person name="Wang J."/>
            <person name="Liebig J."/>
        </authorList>
    </citation>
    <scope>NUCLEOTIDE SEQUENCE [LARGE SCALE GENOMIC DNA]</scope>
    <source>
        <strain evidence="6 7">Hsal</strain>
    </source>
</reference>
<organism evidence="6 7">
    <name type="scientific">Candidatus Tokpelaia hoelldobleri</name>
    <dbReference type="NCBI Taxonomy" id="1902579"/>
    <lineage>
        <taxon>Bacteria</taxon>
        <taxon>Pseudomonadati</taxon>
        <taxon>Pseudomonadota</taxon>
        <taxon>Alphaproteobacteria</taxon>
        <taxon>Hyphomicrobiales</taxon>
        <taxon>Candidatus Tokpelaia</taxon>
    </lineage>
</organism>
<evidence type="ECO:0000256" key="1">
    <source>
        <dbReference type="ARBA" id="ARBA00004196"/>
    </source>
</evidence>
<comment type="similarity">
    <text evidence="2 4">Belongs to the bacterial solute-binding protein 3 family.</text>
</comment>
<evidence type="ECO:0000256" key="4">
    <source>
        <dbReference type="RuleBase" id="RU003744"/>
    </source>
</evidence>
<evidence type="ECO:0000256" key="3">
    <source>
        <dbReference type="ARBA" id="ARBA00022729"/>
    </source>
</evidence>
<evidence type="ECO:0000313" key="6">
    <source>
        <dbReference type="EMBL" id="AQS42250.1"/>
    </source>
</evidence>
<dbReference type="PANTHER" id="PTHR35936:SF19">
    <property type="entry name" value="AMINO-ACID-BINDING PROTEIN YXEM-RELATED"/>
    <property type="match status" value="1"/>
</dbReference>